<dbReference type="PANTHER" id="PTHR38686">
    <property type="entry name" value="APOLIPOPROTEIN N-ACYLTRANSFERASE"/>
    <property type="match status" value="1"/>
</dbReference>
<keyword evidence="13" id="KW-1185">Reference proteome</keyword>
<dbReference type="EC" id="2.3.1.269" evidence="9"/>
<dbReference type="Proteomes" id="UP001370348">
    <property type="component" value="Chromosome"/>
</dbReference>
<proteinExistence type="inferred from homology"/>
<keyword evidence="8 9" id="KW-0012">Acyltransferase</keyword>
<keyword evidence="6 9" id="KW-1133">Transmembrane helix</keyword>
<feature type="region of interest" description="Disordered" evidence="10">
    <location>
        <begin position="529"/>
        <end position="561"/>
    </location>
</feature>
<feature type="transmembrane region" description="Helical" evidence="9">
    <location>
        <begin position="84"/>
        <end position="107"/>
    </location>
</feature>
<dbReference type="Gene3D" id="3.60.110.10">
    <property type="entry name" value="Carbon-nitrogen hydrolase"/>
    <property type="match status" value="1"/>
</dbReference>
<name>A0ABZ2LY70_9BACT</name>
<comment type="similarity">
    <text evidence="2 9">Belongs to the CN hydrolase family. Apolipoprotein N-acyltransferase subfamily.</text>
</comment>
<comment type="pathway">
    <text evidence="9">Protein modification; lipoprotein biosynthesis (N-acyl transfer).</text>
</comment>
<evidence type="ECO:0000256" key="9">
    <source>
        <dbReference type="HAMAP-Rule" id="MF_01148"/>
    </source>
</evidence>
<feature type="transmembrane region" description="Helical" evidence="9">
    <location>
        <begin position="505"/>
        <end position="524"/>
    </location>
</feature>
<feature type="transmembrane region" description="Helical" evidence="9">
    <location>
        <begin position="52"/>
        <end position="72"/>
    </location>
</feature>
<evidence type="ECO:0000313" key="12">
    <source>
        <dbReference type="EMBL" id="WXB15874.1"/>
    </source>
</evidence>
<evidence type="ECO:0000256" key="3">
    <source>
        <dbReference type="ARBA" id="ARBA00022475"/>
    </source>
</evidence>
<evidence type="ECO:0000313" key="13">
    <source>
        <dbReference type="Proteomes" id="UP001370348"/>
    </source>
</evidence>
<dbReference type="InterPro" id="IPR036526">
    <property type="entry name" value="C-N_Hydrolase_sf"/>
</dbReference>
<feature type="transmembrane region" description="Helical" evidence="9">
    <location>
        <begin position="26"/>
        <end position="45"/>
    </location>
</feature>
<dbReference type="Pfam" id="PF20154">
    <property type="entry name" value="LNT_N"/>
    <property type="match status" value="1"/>
</dbReference>
<dbReference type="HAMAP" id="MF_01148">
    <property type="entry name" value="Lnt"/>
    <property type="match status" value="1"/>
</dbReference>
<protein>
    <recommendedName>
        <fullName evidence="9">Apolipoprotein N-acyltransferase</fullName>
        <shortName evidence="9">ALP N-acyltransferase</shortName>
        <ecNumber evidence="9">2.3.1.269</ecNumber>
    </recommendedName>
</protein>
<evidence type="ECO:0000256" key="2">
    <source>
        <dbReference type="ARBA" id="ARBA00010065"/>
    </source>
</evidence>
<dbReference type="InterPro" id="IPR045378">
    <property type="entry name" value="LNT_N"/>
</dbReference>
<dbReference type="EMBL" id="CP089984">
    <property type="protein sequence ID" value="WXB15874.1"/>
    <property type="molecule type" value="Genomic_DNA"/>
</dbReference>
<evidence type="ECO:0000256" key="10">
    <source>
        <dbReference type="SAM" id="MobiDB-lite"/>
    </source>
</evidence>
<evidence type="ECO:0000259" key="11">
    <source>
        <dbReference type="PROSITE" id="PS50263"/>
    </source>
</evidence>
<dbReference type="RefSeq" id="WP_394825508.1">
    <property type="nucleotide sequence ID" value="NZ_CP089984.1"/>
</dbReference>
<sequence>MKRAAISLAGAIGSAALLAILARVSGASFVVGFVALVPWLIALARTRSPLEALGAGLAMSMAFVVAVFDWLPPTIESYAGGRSPWPWVLLVALAPILEPQFLTFALVRHLVGRSPAPRAMVRAVLLGAATYVATELLSDKLLFDTLGQGLYPSRALRQGADLVGVHGLTLMLLLVNEAVAATLRRHPKPMSRAAFAPMAGALALIAAWFGYGWIRCAQFDAQAARESQGPVVGVVQANLTEYDKLRAERGAYDAVRLILAEHDSLSDELRRHANPDVIVWPETVYPTTFGSPKSEAGAALDLELLATASASGAALVFGAYDTDTAGEYNAAFFVSPTPTAHPPTVTTYRKNHLFPFTEHVPAPFDTTWVHEQLPWVGHWIRGPGPEVVPMKLRDGRTLSVLPLICYDALSSEFVAKAANRGAELIVTLSNDSWFPDARAPRLHGVSAAFRSIETRLPQVRATNSGISSVISPTGDWLATAGWNERRVLSARVPRALPGFVPAVHLAPWLGPTLACAALVALLVLRTKGETRRTPAPAQSTRANKPTPRSGERGARGRARSK</sequence>
<evidence type="ECO:0000256" key="4">
    <source>
        <dbReference type="ARBA" id="ARBA00022679"/>
    </source>
</evidence>
<comment type="catalytic activity">
    <reaction evidence="9">
        <text>N-terminal S-1,2-diacyl-sn-glyceryl-L-cysteinyl-[lipoprotein] + a glycerophospholipid = N-acyl-S-1,2-diacyl-sn-glyceryl-L-cysteinyl-[lipoprotein] + a 2-acyl-sn-glycero-3-phospholipid + H(+)</text>
        <dbReference type="Rhea" id="RHEA:48228"/>
        <dbReference type="Rhea" id="RHEA-COMP:14681"/>
        <dbReference type="Rhea" id="RHEA-COMP:14684"/>
        <dbReference type="ChEBI" id="CHEBI:15378"/>
        <dbReference type="ChEBI" id="CHEBI:136912"/>
        <dbReference type="ChEBI" id="CHEBI:140656"/>
        <dbReference type="ChEBI" id="CHEBI:140657"/>
        <dbReference type="ChEBI" id="CHEBI:140660"/>
        <dbReference type="EC" id="2.3.1.269"/>
    </reaction>
</comment>
<keyword evidence="7 9" id="KW-0472">Membrane</keyword>
<dbReference type="CDD" id="cd07571">
    <property type="entry name" value="ALP_N-acyl_transferase"/>
    <property type="match status" value="1"/>
</dbReference>
<feature type="domain" description="CN hydrolase" evidence="11">
    <location>
        <begin position="235"/>
        <end position="494"/>
    </location>
</feature>
<organism evidence="12 13">
    <name type="scientific">Pendulispora albinea</name>
    <dbReference type="NCBI Taxonomy" id="2741071"/>
    <lineage>
        <taxon>Bacteria</taxon>
        <taxon>Pseudomonadati</taxon>
        <taxon>Myxococcota</taxon>
        <taxon>Myxococcia</taxon>
        <taxon>Myxococcales</taxon>
        <taxon>Sorangiineae</taxon>
        <taxon>Pendulisporaceae</taxon>
        <taxon>Pendulispora</taxon>
    </lineage>
</organism>
<dbReference type="SUPFAM" id="SSF56317">
    <property type="entry name" value="Carbon-nitrogen hydrolase"/>
    <property type="match status" value="1"/>
</dbReference>
<evidence type="ECO:0000256" key="6">
    <source>
        <dbReference type="ARBA" id="ARBA00022989"/>
    </source>
</evidence>
<evidence type="ECO:0000256" key="8">
    <source>
        <dbReference type="ARBA" id="ARBA00023315"/>
    </source>
</evidence>
<comment type="subcellular location">
    <subcellularLocation>
        <location evidence="1 9">Cell membrane</location>
        <topology evidence="1 9">Multi-pass membrane protein</topology>
    </subcellularLocation>
</comment>
<reference evidence="12 13" key="1">
    <citation type="submission" date="2021-12" db="EMBL/GenBank/DDBJ databases">
        <title>Discovery of the Pendulisporaceae a myxobacterial family with distinct sporulation behavior and unique specialized metabolism.</title>
        <authorList>
            <person name="Garcia R."/>
            <person name="Popoff A."/>
            <person name="Bader C.D."/>
            <person name="Loehr J."/>
            <person name="Walesch S."/>
            <person name="Walt C."/>
            <person name="Boldt J."/>
            <person name="Bunk B."/>
            <person name="Haeckl F.J.F.P.J."/>
            <person name="Gunesch A.P."/>
            <person name="Birkelbach J."/>
            <person name="Nuebel U."/>
            <person name="Pietschmann T."/>
            <person name="Bach T."/>
            <person name="Mueller R."/>
        </authorList>
    </citation>
    <scope>NUCLEOTIDE SEQUENCE [LARGE SCALE GENOMIC DNA]</scope>
    <source>
        <strain evidence="12 13">MSr11954</strain>
    </source>
</reference>
<keyword evidence="4 9" id="KW-0808">Transferase</keyword>
<dbReference type="InterPro" id="IPR004563">
    <property type="entry name" value="Apolipo_AcylTrfase"/>
</dbReference>
<dbReference type="InterPro" id="IPR003010">
    <property type="entry name" value="C-N_Hydrolase"/>
</dbReference>
<evidence type="ECO:0000256" key="5">
    <source>
        <dbReference type="ARBA" id="ARBA00022692"/>
    </source>
</evidence>
<gene>
    <name evidence="9 12" type="primary">lnt</name>
    <name evidence="12" type="ORF">LZC94_01090</name>
</gene>
<evidence type="ECO:0000256" key="1">
    <source>
        <dbReference type="ARBA" id="ARBA00004651"/>
    </source>
</evidence>
<keyword evidence="3 9" id="KW-1003">Cell membrane</keyword>
<accession>A0ABZ2LY70</accession>
<keyword evidence="5 9" id="KW-0812">Transmembrane</keyword>
<evidence type="ECO:0000256" key="7">
    <source>
        <dbReference type="ARBA" id="ARBA00023136"/>
    </source>
</evidence>
<dbReference type="NCBIfam" id="TIGR00546">
    <property type="entry name" value="lnt"/>
    <property type="match status" value="1"/>
</dbReference>
<comment type="function">
    <text evidence="9">Catalyzes the phospholipid dependent N-acylation of the N-terminal cysteine of apolipoprotein, the last step in lipoprotein maturation.</text>
</comment>
<dbReference type="PANTHER" id="PTHR38686:SF1">
    <property type="entry name" value="APOLIPOPROTEIN N-ACYLTRANSFERASE"/>
    <property type="match status" value="1"/>
</dbReference>
<feature type="transmembrane region" description="Helical" evidence="9">
    <location>
        <begin position="119"/>
        <end position="143"/>
    </location>
</feature>
<feature type="transmembrane region" description="Helical" evidence="9">
    <location>
        <begin position="163"/>
        <end position="183"/>
    </location>
</feature>
<dbReference type="Pfam" id="PF00795">
    <property type="entry name" value="CN_hydrolase"/>
    <property type="match status" value="1"/>
</dbReference>
<feature type="transmembrane region" description="Helical" evidence="9">
    <location>
        <begin position="195"/>
        <end position="214"/>
    </location>
</feature>
<dbReference type="PROSITE" id="PS50263">
    <property type="entry name" value="CN_HYDROLASE"/>
    <property type="match status" value="1"/>
</dbReference>